<gene>
    <name evidence="1" type="ORF">XIS1_140008</name>
</gene>
<sequence>MKAGKSQVKVVETIGSRTRLNILGALNLQRIEDTVIREYPVSMPKISRISSGRSGRLTRFRKKSILFCMGRVTTEQNW</sequence>
<dbReference type="EMBL" id="FTLG01000046">
    <property type="protein sequence ID" value="SIP72252.1"/>
    <property type="molecule type" value="Genomic_DNA"/>
</dbReference>
<protein>
    <submittedName>
        <fullName evidence="1">Uncharacterized protein</fullName>
    </submittedName>
</protein>
<accession>A0A1N6MTU7</accession>
<evidence type="ECO:0000313" key="1">
    <source>
        <dbReference type="EMBL" id="SIP72252.1"/>
    </source>
</evidence>
<name>A0A1N6MTU7_9GAMM</name>
<dbReference type="Proteomes" id="UP000196435">
    <property type="component" value="Unassembled WGS sequence"/>
</dbReference>
<evidence type="ECO:0000313" key="2">
    <source>
        <dbReference type="Proteomes" id="UP000196435"/>
    </source>
</evidence>
<reference evidence="2" key="1">
    <citation type="submission" date="2016-12" db="EMBL/GenBank/DDBJ databases">
        <authorList>
            <person name="Gaudriault S."/>
        </authorList>
    </citation>
    <scope>NUCLEOTIDE SEQUENCE [LARGE SCALE GENOMIC DNA]</scope>
    <source>
        <strain evidence="2">HGB1681 (deposited as PTA-6826 in the American Type Culture Collection)</strain>
    </source>
</reference>
<organism evidence="1 2">
    <name type="scientific">Xenorhabdus innexi</name>
    <dbReference type="NCBI Taxonomy" id="290109"/>
    <lineage>
        <taxon>Bacteria</taxon>
        <taxon>Pseudomonadati</taxon>
        <taxon>Pseudomonadota</taxon>
        <taxon>Gammaproteobacteria</taxon>
        <taxon>Enterobacterales</taxon>
        <taxon>Morganellaceae</taxon>
        <taxon>Xenorhabdus</taxon>
    </lineage>
</organism>
<proteinExistence type="predicted"/>
<dbReference type="AlphaFoldDB" id="A0A1N6MTU7"/>